<reference evidence="1" key="2">
    <citation type="journal article" date="2015" name="Fish Shellfish Immunol.">
        <title>Early steps in the European eel (Anguilla anguilla)-Vibrio vulnificus interaction in the gills: Role of the RtxA13 toxin.</title>
        <authorList>
            <person name="Callol A."/>
            <person name="Pajuelo D."/>
            <person name="Ebbesson L."/>
            <person name="Teles M."/>
            <person name="MacKenzie S."/>
            <person name="Amaro C."/>
        </authorList>
    </citation>
    <scope>NUCLEOTIDE SEQUENCE</scope>
</reference>
<sequence>MVTVCRAVKAGFCFCRLRHQSRPCLLGCHSHPPQSSRCNHCHLNLVQTRRIHRSAGVGSFWVLAPGGGSCMASVDDLTGAVC</sequence>
<dbReference type="EMBL" id="GBXM01017757">
    <property type="protein sequence ID" value="JAH90820.1"/>
    <property type="molecule type" value="Transcribed_RNA"/>
</dbReference>
<reference evidence="1" key="1">
    <citation type="submission" date="2014-11" db="EMBL/GenBank/DDBJ databases">
        <authorList>
            <person name="Amaro Gonzalez C."/>
        </authorList>
    </citation>
    <scope>NUCLEOTIDE SEQUENCE</scope>
</reference>
<name>A0A0E9WMP3_ANGAN</name>
<protein>
    <submittedName>
        <fullName evidence="1">Uncharacterized protein</fullName>
    </submittedName>
</protein>
<organism evidence="1">
    <name type="scientific">Anguilla anguilla</name>
    <name type="common">European freshwater eel</name>
    <name type="synonym">Muraena anguilla</name>
    <dbReference type="NCBI Taxonomy" id="7936"/>
    <lineage>
        <taxon>Eukaryota</taxon>
        <taxon>Metazoa</taxon>
        <taxon>Chordata</taxon>
        <taxon>Craniata</taxon>
        <taxon>Vertebrata</taxon>
        <taxon>Euteleostomi</taxon>
        <taxon>Actinopterygii</taxon>
        <taxon>Neopterygii</taxon>
        <taxon>Teleostei</taxon>
        <taxon>Anguilliformes</taxon>
        <taxon>Anguillidae</taxon>
        <taxon>Anguilla</taxon>
    </lineage>
</organism>
<dbReference type="AlphaFoldDB" id="A0A0E9WMP3"/>
<accession>A0A0E9WMP3</accession>
<evidence type="ECO:0000313" key="1">
    <source>
        <dbReference type="EMBL" id="JAH90820.1"/>
    </source>
</evidence>
<proteinExistence type="predicted"/>